<comment type="subunit">
    <text evidence="2 11">Tetramer of two alpha and two beta subunits.</text>
</comment>
<keyword evidence="7 11" id="KW-0460">Magnesium</keyword>
<evidence type="ECO:0000256" key="2">
    <source>
        <dbReference type="ARBA" id="ARBA00011209"/>
    </source>
</evidence>
<dbReference type="PANTHER" id="PTHR10947">
    <property type="entry name" value="PHENYLALANYL-TRNA SYNTHETASE BETA CHAIN AND LEUCINE-RICH REPEAT-CONTAINING PROTEIN 47"/>
    <property type="match status" value="1"/>
</dbReference>
<feature type="binding site" evidence="11">
    <location>
        <position position="366"/>
    </location>
    <ligand>
        <name>Mg(2+)</name>
        <dbReference type="ChEBI" id="CHEBI:18420"/>
        <note>shared with alpha subunit</note>
    </ligand>
</feature>
<dbReference type="Gene3D" id="3.30.930.10">
    <property type="entry name" value="Bira Bifunctional Protein, Domain 2"/>
    <property type="match status" value="1"/>
</dbReference>
<feature type="binding site" evidence="11">
    <location>
        <position position="375"/>
    </location>
    <ligand>
        <name>Mg(2+)</name>
        <dbReference type="ChEBI" id="CHEBI:18420"/>
        <note>shared with alpha subunit</note>
    </ligand>
</feature>
<evidence type="ECO:0000256" key="7">
    <source>
        <dbReference type="ARBA" id="ARBA00022842"/>
    </source>
</evidence>
<evidence type="ECO:0000313" key="14">
    <source>
        <dbReference type="EMBL" id="WAK84958.1"/>
    </source>
</evidence>
<protein>
    <recommendedName>
        <fullName evidence="11">Phenylalanine--tRNA ligase beta subunit</fullName>
        <ecNumber evidence="11">6.1.1.20</ecNumber>
    </recommendedName>
    <alternativeName>
        <fullName evidence="11">Phenylalanyl-tRNA synthetase beta subunit</fullName>
        <shortName evidence="11">PheRS</shortName>
    </alternativeName>
</protein>
<dbReference type="InterPro" id="IPR005121">
    <property type="entry name" value="Fdx_antiC-bd"/>
</dbReference>
<dbReference type="SUPFAM" id="SSF46955">
    <property type="entry name" value="Putative DNA-binding domain"/>
    <property type="match status" value="2"/>
</dbReference>
<dbReference type="CDD" id="cd00769">
    <property type="entry name" value="PheRS_beta_core"/>
    <property type="match status" value="1"/>
</dbReference>
<comment type="cofactor">
    <cofactor evidence="11">
        <name>Mg(2+)</name>
        <dbReference type="ChEBI" id="CHEBI:18420"/>
    </cofactor>
    <text evidence="11">Binds 2 magnesium ions per tetramer.</text>
</comment>
<keyword evidence="9 11" id="KW-0030">Aminoacyl-tRNA synthetase</keyword>
<accession>A0A9E8Z0R1</accession>
<dbReference type="AlphaFoldDB" id="A0A9E8Z0R1"/>
<reference evidence="14" key="1">
    <citation type="submission" date="2022-04" db="EMBL/GenBank/DDBJ databases">
        <title>Plastid genome of Amicula sp.</title>
        <authorList>
            <person name="Gastineau R."/>
            <person name="Li C."/>
            <person name="Ashworth M.P."/>
            <person name="Witkowski A."/>
            <person name="Turmel M."/>
            <person name="Gorecka E."/>
            <person name="Frankovich T."/>
            <person name="Wachnicka A."/>
            <person name="Lobban C.S."/>
            <person name="Theriot E.C."/>
            <person name="Otis C."/>
            <person name="Dabek P."/>
            <person name="Binczewska A."/>
            <person name="Lemieux C."/>
        </authorList>
    </citation>
    <scope>NUCLEOTIDE SEQUENCE</scope>
    <source>
        <strain evidence="14">GU52X-4 cfCalB7</strain>
    </source>
</reference>
<dbReference type="InterPro" id="IPR005146">
    <property type="entry name" value="B3/B4_tRNA-bd"/>
</dbReference>
<dbReference type="EC" id="6.1.1.20" evidence="11"/>
<dbReference type="InterPro" id="IPR020825">
    <property type="entry name" value="Phe-tRNA_synthase-like_B3/B4"/>
</dbReference>
<feature type="domain" description="FDX-ACB" evidence="12">
    <location>
        <begin position="612"/>
        <end position="705"/>
    </location>
</feature>
<dbReference type="Pfam" id="PF17759">
    <property type="entry name" value="tRNA_synthFbeta"/>
    <property type="match status" value="1"/>
</dbReference>
<dbReference type="InterPro" id="IPR009061">
    <property type="entry name" value="DNA-bd_dom_put_sf"/>
</dbReference>
<feature type="binding site" evidence="11">
    <location>
        <position position="372"/>
    </location>
    <ligand>
        <name>Mg(2+)</name>
        <dbReference type="ChEBI" id="CHEBI:18420"/>
        <note>shared with alpha subunit</note>
    </ligand>
</feature>
<gene>
    <name evidence="14" type="primary">syfB</name>
    <name evidence="11" type="synonym">pheT</name>
</gene>
<evidence type="ECO:0000256" key="1">
    <source>
        <dbReference type="ARBA" id="ARBA00008653"/>
    </source>
</evidence>
<dbReference type="SUPFAM" id="SSF55681">
    <property type="entry name" value="Class II aaRS and biotin synthetases"/>
    <property type="match status" value="1"/>
</dbReference>
<dbReference type="EMBL" id="ON390793">
    <property type="protein sequence ID" value="WAK84958.1"/>
    <property type="molecule type" value="Genomic_DNA"/>
</dbReference>
<dbReference type="InterPro" id="IPR036690">
    <property type="entry name" value="Fdx_antiC-bd_sf"/>
</dbReference>
<organism evidence="14">
    <name type="scientific">Amicula sp. isolate GU52X-4 cfCalB7</name>
    <dbReference type="NCBI Taxonomy" id="3003489"/>
    <lineage>
        <taxon>Eukaryota</taxon>
        <taxon>Sar</taxon>
        <taxon>Stramenopiles</taxon>
        <taxon>Ochrophyta</taxon>
        <taxon>Bacillariophyta</taxon>
        <taxon>Bacillariophyceae</taxon>
        <taxon>Bacillariophycidae</taxon>
        <taxon>Naviculales</taxon>
        <taxon>Naviculaceae</taxon>
        <taxon>Amicula</taxon>
    </lineage>
</organism>
<dbReference type="PANTHER" id="PTHR10947:SF0">
    <property type="entry name" value="PHENYLALANINE--TRNA LIGASE BETA SUBUNIT"/>
    <property type="match status" value="1"/>
</dbReference>
<dbReference type="GO" id="GO:0005524">
    <property type="term" value="F:ATP binding"/>
    <property type="evidence" value="ECO:0007669"/>
    <property type="project" value="UniProtKB-UniRule"/>
</dbReference>
<dbReference type="HAMAP" id="MF_00283">
    <property type="entry name" value="Phe_tRNA_synth_beta1"/>
    <property type="match status" value="1"/>
</dbReference>
<keyword evidence="3 11" id="KW-0436">Ligase</keyword>
<dbReference type="Pfam" id="PF03147">
    <property type="entry name" value="FDX-ACB"/>
    <property type="match status" value="1"/>
</dbReference>
<evidence type="ECO:0000256" key="5">
    <source>
        <dbReference type="ARBA" id="ARBA00022741"/>
    </source>
</evidence>
<keyword evidence="6 11" id="KW-0067">ATP-binding</keyword>
<dbReference type="Pfam" id="PF03484">
    <property type="entry name" value="B5"/>
    <property type="match status" value="1"/>
</dbReference>
<dbReference type="SMART" id="SM00896">
    <property type="entry name" value="FDX-ACB"/>
    <property type="match status" value="1"/>
</dbReference>
<dbReference type="InterPro" id="IPR041616">
    <property type="entry name" value="PheRS_beta_core"/>
</dbReference>
<dbReference type="GO" id="GO:0003723">
    <property type="term" value="F:RNA binding"/>
    <property type="evidence" value="ECO:0007669"/>
    <property type="project" value="InterPro"/>
</dbReference>
<dbReference type="GO" id="GO:0000287">
    <property type="term" value="F:magnesium ion binding"/>
    <property type="evidence" value="ECO:0007669"/>
    <property type="project" value="UniProtKB-UniRule"/>
</dbReference>
<dbReference type="PROSITE" id="PS51483">
    <property type="entry name" value="B5"/>
    <property type="match status" value="1"/>
</dbReference>
<dbReference type="InterPro" id="IPR045864">
    <property type="entry name" value="aa-tRNA-synth_II/BPL/LPL"/>
</dbReference>
<evidence type="ECO:0000256" key="8">
    <source>
        <dbReference type="ARBA" id="ARBA00022917"/>
    </source>
</evidence>
<comment type="catalytic activity">
    <reaction evidence="10 11">
        <text>tRNA(Phe) + L-phenylalanine + ATP = L-phenylalanyl-tRNA(Phe) + AMP + diphosphate + H(+)</text>
        <dbReference type="Rhea" id="RHEA:19413"/>
        <dbReference type="Rhea" id="RHEA-COMP:9668"/>
        <dbReference type="Rhea" id="RHEA-COMP:9699"/>
        <dbReference type="ChEBI" id="CHEBI:15378"/>
        <dbReference type="ChEBI" id="CHEBI:30616"/>
        <dbReference type="ChEBI" id="CHEBI:33019"/>
        <dbReference type="ChEBI" id="CHEBI:58095"/>
        <dbReference type="ChEBI" id="CHEBI:78442"/>
        <dbReference type="ChEBI" id="CHEBI:78531"/>
        <dbReference type="ChEBI" id="CHEBI:456215"/>
        <dbReference type="EC" id="6.1.1.20"/>
    </reaction>
</comment>
<evidence type="ECO:0000256" key="3">
    <source>
        <dbReference type="ARBA" id="ARBA00022598"/>
    </source>
</evidence>
<dbReference type="SMART" id="SM00874">
    <property type="entry name" value="B5"/>
    <property type="match status" value="1"/>
</dbReference>
<evidence type="ECO:0000259" key="13">
    <source>
        <dbReference type="PROSITE" id="PS51483"/>
    </source>
</evidence>
<keyword evidence="4 11" id="KW-0479">Metal-binding</keyword>
<dbReference type="SUPFAM" id="SSF56037">
    <property type="entry name" value="PheT/TilS domain"/>
    <property type="match status" value="1"/>
</dbReference>
<dbReference type="Gene3D" id="3.50.40.10">
    <property type="entry name" value="Phenylalanyl-trna Synthetase, Chain B, domain 3"/>
    <property type="match status" value="1"/>
</dbReference>
<proteinExistence type="inferred from homology"/>
<dbReference type="InterPro" id="IPR004532">
    <property type="entry name" value="Phe-tRNA-ligase_IIc_bsu_bact"/>
</dbReference>
<keyword evidence="5 11" id="KW-0547">Nucleotide-binding</keyword>
<dbReference type="SUPFAM" id="SSF54991">
    <property type="entry name" value="Anticodon-binding domain of PheRS"/>
    <property type="match status" value="1"/>
</dbReference>
<dbReference type="Gene3D" id="3.30.70.380">
    <property type="entry name" value="Ferrodoxin-fold anticodon-binding domain"/>
    <property type="match status" value="1"/>
</dbReference>
<feature type="binding site" evidence="11">
    <location>
        <position position="376"/>
    </location>
    <ligand>
        <name>Mg(2+)</name>
        <dbReference type="ChEBI" id="CHEBI:18420"/>
        <note>shared with alpha subunit</note>
    </ligand>
</feature>
<dbReference type="InterPro" id="IPR005147">
    <property type="entry name" value="tRNA_synthase_B5-dom"/>
</dbReference>
<dbReference type="Gene3D" id="3.30.56.10">
    <property type="match status" value="2"/>
</dbReference>
<evidence type="ECO:0000256" key="4">
    <source>
        <dbReference type="ARBA" id="ARBA00022723"/>
    </source>
</evidence>
<evidence type="ECO:0000256" key="11">
    <source>
        <dbReference type="HAMAP-Rule" id="MF_00283"/>
    </source>
</evidence>
<dbReference type="PROSITE" id="PS51447">
    <property type="entry name" value="FDX_ACB"/>
    <property type="match status" value="1"/>
</dbReference>
<dbReference type="SMART" id="SM00873">
    <property type="entry name" value="B3_4"/>
    <property type="match status" value="1"/>
</dbReference>
<geneLocation type="plastid" evidence="14"/>
<name>A0A9E8Z0R1_9STRA</name>
<dbReference type="NCBIfam" id="TIGR00472">
    <property type="entry name" value="pheT_bact"/>
    <property type="match status" value="1"/>
</dbReference>
<evidence type="ECO:0000256" key="9">
    <source>
        <dbReference type="ARBA" id="ARBA00023146"/>
    </source>
</evidence>
<keyword evidence="8 11" id="KW-0648">Protein biosynthesis</keyword>
<dbReference type="InterPro" id="IPR045060">
    <property type="entry name" value="Phe-tRNA-ligase_IIc_bsu"/>
</dbReference>
<dbReference type="GO" id="GO:0004826">
    <property type="term" value="F:phenylalanine-tRNA ligase activity"/>
    <property type="evidence" value="ECO:0007669"/>
    <property type="project" value="UniProtKB-UniRule"/>
</dbReference>
<feature type="domain" description="B5" evidence="13">
    <location>
        <begin position="300"/>
        <end position="388"/>
    </location>
</feature>
<evidence type="ECO:0000256" key="6">
    <source>
        <dbReference type="ARBA" id="ARBA00022840"/>
    </source>
</evidence>
<evidence type="ECO:0000256" key="10">
    <source>
        <dbReference type="ARBA" id="ARBA00049255"/>
    </source>
</evidence>
<dbReference type="Pfam" id="PF03483">
    <property type="entry name" value="B3_4"/>
    <property type="match status" value="1"/>
</dbReference>
<keyword evidence="14" id="KW-0934">Plastid</keyword>
<dbReference type="GO" id="GO:0006432">
    <property type="term" value="P:phenylalanyl-tRNA aminoacylation"/>
    <property type="evidence" value="ECO:0007669"/>
    <property type="project" value="UniProtKB-UniRule"/>
</dbReference>
<comment type="similarity">
    <text evidence="1 11">Belongs to the phenylalanyl-tRNA synthetase beta subunit family. Type 1 subfamily.</text>
</comment>
<dbReference type="GO" id="GO:0009328">
    <property type="term" value="C:phenylalanine-tRNA ligase complex"/>
    <property type="evidence" value="ECO:0007669"/>
    <property type="project" value="TreeGrafter"/>
</dbReference>
<evidence type="ECO:0000259" key="12">
    <source>
        <dbReference type="PROSITE" id="PS51447"/>
    </source>
</evidence>
<sequence length="706" mass="80845">MQISLKWINELVNLKTTTLDDLIEKLTLGGFEVEEILEFEINNQKQFALEISTTANRSDSLSIQGISIEIAALFNKPSKISTYSLKTLGWQKTLQNFSKPMLTKETCSILLSVIIENLTNFSTPKWIKEKLISSGITPLNNLSDFQNFILLETGYPFEFYDFNKIHSKVKSLDFNLSISQAKDNQEFLAANGLKYNLTDSILLLKANEIPISLAGIIEGNDFTYSENTKSLLIEGSIFNAAKIRQQSRNLGLRTDRSARYEKSLTNTYLIESLYRLISLLRISNPNLVCKLHTIHQITAQPPKSILLKYQTINEILGPINKSIEDNSSYIDPMIISTYLDRLNFKFLYNNSELTWDVEIPASRVNDLTREIDLIEEVGRLHGFNAFLTNLPKLKTIGTEDYSYQTRKKLTSCLINLGLNELIHYSLVNQETFLENEIQLTNPLLSDCSNLRISLLPNLLKTVQENLKQGNLPIEGFEYGHVFSGIIPTDFKEKENVAGIFGGIKTKLVWSDSAHTLTWFEAKGKIEQLFKQLNLVTHWKNKSSTKFDNIIHPYRHAEISLINKKMLGIFGQINPILANQLAISTETYLFEFDVNLLQSQLEINKLAIYKEYSLYPKIIKDLSFIIKRNIELKKIQETIFYNGTKFLSTINLLDEYKGQTIPENHVSLCLQLVFQSNEKTLQNKEIDTIVDNLQSILIQKFNVIIRK</sequence>